<evidence type="ECO:0000313" key="1">
    <source>
        <dbReference type="EMBL" id="ABX70370.1"/>
    </source>
</evidence>
<evidence type="ECO:0000313" key="2">
    <source>
        <dbReference type="Proteomes" id="UP000008556"/>
    </source>
</evidence>
<protein>
    <submittedName>
        <fullName evidence="1">Uncharacterized protein</fullName>
    </submittedName>
</protein>
<reference evidence="1 2" key="1">
    <citation type="submission" date="2007-11" db="EMBL/GenBank/DDBJ databases">
        <authorList>
            <consortium name="The Salmonella enterica serovar Paratyphi B Genome Sequencing Project"/>
            <person name="McClelland M."/>
            <person name="Sanderson E.K."/>
            <person name="Porwollik S."/>
            <person name="Spieth J."/>
            <person name="Clifton W.S."/>
            <person name="Fulton R."/>
            <person name="Cordes M."/>
            <person name="Wollam A."/>
            <person name="Shah N."/>
            <person name="Pepin K."/>
            <person name="Bhonagiri V."/>
            <person name="Nash W."/>
            <person name="Johnson M."/>
            <person name="Thiruvilangam P."/>
            <person name="Wilson R."/>
        </authorList>
    </citation>
    <scope>NUCLEOTIDE SEQUENCE [LARGE SCALE GENOMIC DNA]</scope>
    <source>
        <strain evidence="2">ATCC BAA-1250 / SPB7</strain>
    </source>
</reference>
<name>A0A6C6Z8I6_SALPB</name>
<dbReference type="AlphaFoldDB" id="A0A6C6Z8I6"/>
<accession>A0A6C6Z8I6</accession>
<proteinExistence type="predicted"/>
<organism evidence="1 2">
    <name type="scientific">Salmonella paratyphi B (strain ATCC BAA-1250 / SPB7)</name>
    <dbReference type="NCBI Taxonomy" id="1016998"/>
    <lineage>
        <taxon>Bacteria</taxon>
        <taxon>Pseudomonadati</taxon>
        <taxon>Pseudomonadota</taxon>
        <taxon>Gammaproteobacteria</taxon>
        <taxon>Enterobacterales</taxon>
        <taxon>Enterobacteriaceae</taxon>
        <taxon>Salmonella</taxon>
    </lineage>
</organism>
<sequence length="37" mass="4648">MDKFVRHDKFLFVIFLKKFPACHNRYNFIIFKLPIFI</sequence>
<gene>
    <name evidence="1" type="ordered locus">SPAB_05079</name>
</gene>
<dbReference type="Proteomes" id="UP000008556">
    <property type="component" value="Chromosome"/>
</dbReference>
<dbReference type="EMBL" id="CP000886">
    <property type="protein sequence ID" value="ABX70370.1"/>
    <property type="molecule type" value="Genomic_DNA"/>
</dbReference>
<dbReference type="KEGG" id="spq:SPAB_05079"/>